<name>A0ABP0XZN4_9ROSI</name>
<dbReference type="InterPro" id="IPR033389">
    <property type="entry name" value="AUX/IAA_dom"/>
</dbReference>
<evidence type="ECO:0000256" key="10">
    <source>
        <dbReference type="RuleBase" id="RU004549"/>
    </source>
</evidence>
<evidence type="ECO:0000256" key="9">
    <source>
        <dbReference type="ARBA" id="ARBA00025283"/>
    </source>
</evidence>
<organism evidence="13 14">
    <name type="scientific">Citrullus colocynthis</name>
    <name type="common">colocynth</name>
    <dbReference type="NCBI Taxonomy" id="252529"/>
    <lineage>
        <taxon>Eukaryota</taxon>
        <taxon>Viridiplantae</taxon>
        <taxon>Streptophyta</taxon>
        <taxon>Embryophyta</taxon>
        <taxon>Tracheophyta</taxon>
        <taxon>Spermatophyta</taxon>
        <taxon>Magnoliopsida</taxon>
        <taxon>eudicotyledons</taxon>
        <taxon>Gunneridae</taxon>
        <taxon>Pentapetalae</taxon>
        <taxon>rosids</taxon>
        <taxon>fabids</taxon>
        <taxon>Cucurbitales</taxon>
        <taxon>Cucurbitaceae</taxon>
        <taxon>Benincaseae</taxon>
        <taxon>Citrullus</taxon>
    </lineage>
</organism>
<feature type="region of interest" description="Disordered" evidence="11">
    <location>
        <begin position="91"/>
        <end position="115"/>
    </location>
</feature>
<proteinExistence type="inferred from homology"/>
<keyword evidence="4 10" id="KW-0678">Repressor</keyword>
<evidence type="ECO:0000313" key="14">
    <source>
        <dbReference type="Proteomes" id="UP001642487"/>
    </source>
</evidence>
<dbReference type="PROSITE" id="PS51745">
    <property type="entry name" value="PB1"/>
    <property type="match status" value="1"/>
</dbReference>
<dbReference type="SUPFAM" id="SSF54277">
    <property type="entry name" value="CAD &amp; PB1 domains"/>
    <property type="match status" value="1"/>
</dbReference>
<keyword evidence="8 10" id="KW-0927">Auxin signaling pathway</keyword>
<evidence type="ECO:0000256" key="1">
    <source>
        <dbReference type="ARBA" id="ARBA00004123"/>
    </source>
</evidence>
<comment type="function">
    <text evidence="9">Aux/IAA proteins are short-lived transcriptional factors that function as repressors of early auxin response genes at low auxin concentrations. Repression is thought to result from the interaction with auxin response factors (ARFs), proteins that bind to the auxin-responsive promoter element (AuxRE). Formation of heterodimers with ARF proteins may alter their ability to modulate early auxin response genes expression.</text>
</comment>
<evidence type="ECO:0000256" key="7">
    <source>
        <dbReference type="ARBA" id="ARBA00023242"/>
    </source>
</evidence>
<dbReference type="PANTHER" id="PTHR31734:SF44">
    <property type="entry name" value="AUXIN-RESPONSIVE PROTEIN"/>
    <property type="match status" value="1"/>
</dbReference>
<dbReference type="Proteomes" id="UP001642487">
    <property type="component" value="Chromosome 11"/>
</dbReference>
<evidence type="ECO:0000256" key="11">
    <source>
        <dbReference type="SAM" id="MobiDB-lite"/>
    </source>
</evidence>
<evidence type="ECO:0000259" key="12">
    <source>
        <dbReference type="PROSITE" id="PS51745"/>
    </source>
</evidence>
<evidence type="ECO:0000313" key="13">
    <source>
        <dbReference type="EMBL" id="CAK9312821.1"/>
    </source>
</evidence>
<keyword evidence="6 10" id="KW-0804">Transcription</keyword>
<comment type="subcellular location">
    <subcellularLocation>
        <location evidence="1 10">Nucleus</location>
    </subcellularLocation>
</comment>
<gene>
    <name evidence="13" type="ORF">CITCOLO1_LOCUS4530</name>
</gene>
<feature type="compositionally biased region" description="Basic and acidic residues" evidence="11">
    <location>
        <begin position="47"/>
        <end position="56"/>
    </location>
</feature>
<evidence type="ECO:0000256" key="8">
    <source>
        <dbReference type="ARBA" id="ARBA00023294"/>
    </source>
</evidence>
<dbReference type="InterPro" id="IPR053793">
    <property type="entry name" value="PB1-like"/>
</dbReference>
<keyword evidence="5 10" id="KW-0805">Transcription regulation</keyword>
<sequence length="203" mass="23777">MELQLGLSLPLHNHPIHCNPPTSKDPPIIGNDHLIPQTLPLLFWNHKPKDEEDPHHPRGTHFRNIQKKDEEKNQGMGWPPIESWRKKALHWDPQPPQTAENRRRRPVVADESNQNGGQNSLFVKVKMEGVAIARKLDLRLYHSHQSLKTAIITMFATYKAIDHNGWDFTLIYEDRDGDWILAEDLPWKCVLKFRLFPFSFFFL</sequence>
<evidence type="ECO:0000256" key="4">
    <source>
        <dbReference type="ARBA" id="ARBA00022491"/>
    </source>
</evidence>
<dbReference type="Gene3D" id="3.10.20.90">
    <property type="entry name" value="Phosphatidylinositol 3-kinase Catalytic Subunit, Chain A, domain 1"/>
    <property type="match status" value="1"/>
</dbReference>
<accession>A0ABP0XZN4</accession>
<keyword evidence="14" id="KW-1185">Reference proteome</keyword>
<evidence type="ECO:0000256" key="3">
    <source>
        <dbReference type="ARBA" id="ARBA00011726"/>
    </source>
</evidence>
<dbReference type="PANTHER" id="PTHR31734">
    <property type="entry name" value="AUXIN-RESPONSIVE PROTEIN IAA17"/>
    <property type="match status" value="1"/>
</dbReference>
<keyword evidence="7 10" id="KW-0539">Nucleus</keyword>
<evidence type="ECO:0000256" key="2">
    <source>
        <dbReference type="ARBA" id="ARBA00006728"/>
    </source>
</evidence>
<reference evidence="13 14" key="1">
    <citation type="submission" date="2024-03" db="EMBL/GenBank/DDBJ databases">
        <authorList>
            <person name="Gkanogiannis A."/>
            <person name="Becerra Lopez-Lavalle L."/>
        </authorList>
    </citation>
    <scope>NUCLEOTIDE SEQUENCE [LARGE SCALE GENOMIC DNA]</scope>
</reference>
<evidence type="ECO:0000256" key="6">
    <source>
        <dbReference type="ARBA" id="ARBA00023163"/>
    </source>
</evidence>
<protein>
    <recommendedName>
        <fullName evidence="10">Auxin-responsive protein</fullName>
    </recommendedName>
</protein>
<feature type="domain" description="PB1" evidence="12">
    <location>
        <begin position="120"/>
        <end position="200"/>
    </location>
</feature>
<feature type="region of interest" description="Disordered" evidence="11">
    <location>
        <begin position="47"/>
        <end position="79"/>
    </location>
</feature>
<dbReference type="InterPro" id="IPR003311">
    <property type="entry name" value="AUX_IAA"/>
</dbReference>
<dbReference type="EMBL" id="OZ021745">
    <property type="protein sequence ID" value="CAK9312821.1"/>
    <property type="molecule type" value="Genomic_DNA"/>
</dbReference>
<evidence type="ECO:0000256" key="5">
    <source>
        <dbReference type="ARBA" id="ARBA00023015"/>
    </source>
</evidence>
<comment type="similarity">
    <text evidence="2 10">Belongs to the Aux/IAA family.</text>
</comment>
<comment type="subunit">
    <text evidence="3 10">Homodimers and heterodimers.</text>
</comment>
<dbReference type="Pfam" id="PF02309">
    <property type="entry name" value="AUX_IAA"/>
    <property type="match status" value="2"/>
</dbReference>